<protein>
    <submittedName>
        <fullName evidence="1">Uncharacterized protein</fullName>
    </submittedName>
</protein>
<name>A0ABN5WXI1_9GAMM</name>
<reference evidence="2" key="1">
    <citation type="journal article" date="2019" name="Microbiol. Resour. Announc.">
        <title>Complete Genome Sequence of Halomonas olivaria, a Moderately Halophilic Bacterium Isolated from Olive Processing Effluents, Obtained by Nanopore Sequencing.</title>
        <authorList>
            <person name="Nagata S."/>
            <person name="Ii K.M."/>
            <person name="Tsukimi T."/>
            <person name="Miura M.C."/>
            <person name="Galipon J."/>
            <person name="Arakawa K."/>
        </authorList>
    </citation>
    <scope>NUCLEOTIDE SEQUENCE [LARGE SCALE GENOMIC DNA]</scope>
    <source>
        <strain evidence="2">TYRC17</strain>
    </source>
</reference>
<sequence>MPARSLWDGSDGLVERNRYGGVSVTTEVTVETVHQADRNHRQWSTQGNTILAELIHEATGGDRTLGGLCEDIAYTGGTIYYPEEGSDIIGVDLVLAVRWSHAVGDPYSQ</sequence>
<evidence type="ECO:0000313" key="2">
    <source>
        <dbReference type="Proteomes" id="UP000289555"/>
    </source>
</evidence>
<evidence type="ECO:0000313" key="1">
    <source>
        <dbReference type="EMBL" id="BBI51105.1"/>
    </source>
</evidence>
<proteinExistence type="predicted"/>
<dbReference type="EMBL" id="AP019416">
    <property type="protein sequence ID" value="BBI51105.1"/>
    <property type="molecule type" value="Genomic_DNA"/>
</dbReference>
<dbReference type="Proteomes" id="UP000289555">
    <property type="component" value="Chromosome"/>
</dbReference>
<keyword evidence="2" id="KW-1185">Reference proteome</keyword>
<organism evidence="1 2">
    <name type="scientific">Vreelandella olivaria</name>
    <dbReference type="NCBI Taxonomy" id="390919"/>
    <lineage>
        <taxon>Bacteria</taxon>
        <taxon>Pseudomonadati</taxon>
        <taxon>Pseudomonadota</taxon>
        <taxon>Gammaproteobacteria</taxon>
        <taxon>Oceanospirillales</taxon>
        <taxon>Halomonadaceae</taxon>
        <taxon>Vreelandella</taxon>
    </lineage>
</organism>
<gene>
    <name evidence="1" type="ORF">HORIV_35260</name>
</gene>
<accession>A0ABN5WXI1</accession>